<feature type="domain" description="Cation efflux protein transmembrane" evidence="8">
    <location>
        <begin position="27"/>
        <end position="239"/>
    </location>
</feature>
<dbReference type="AlphaFoldDB" id="A0A5R8Y570"/>
<dbReference type="InterPro" id="IPR045316">
    <property type="entry name" value="Msc2-like"/>
</dbReference>
<evidence type="ECO:0000256" key="7">
    <source>
        <dbReference type="SAM" id="Phobius"/>
    </source>
</evidence>
<name>A0A5R8Y570_9BACT</name>
<gene>
    <name evidence="9" type="primary">dmeF</name>
    <name evidence="9" type="ORF">FDK22_02000</name>
</gene>
<keyword evidence="10" id="KW-1185">Reference proteome</keyword>
<comment type="caution">
    <text evidence="9">The sequence shown here is derived from an EMBL/GenBank/DDBJ whole genome shotgun (WGS) entry which is preliminary data.</text>
</comment>
<dbReference type="Proteomes" id="UP000308901">
    <property type="component" value="Unassembled WGS sequence"/>
</dbReference>
<reference evidence="9 10" key="1">
    <citation type="submission" date="2019-05" db="EMBL/GenBank/DDBJ databases">
        <title>Arcobacter sp. nov., isolated from sea sediment.</title>
        <authorList>
            <person name="Kim W."/>
        </authorList>
    </citation>
    <scope>NUCLEOTIDE SEQUENCE [LARGE SCALE GENOMIC DNA]</scope>
    <source>
        <strain evidence="9 10">CAU 1517</strain>
    </source>
</reference>
<keyword evidence="6 7" id="KW-0472">Membrane</keyword>
<evidence type="ECO:0000256" key="2">
    <source>
        <dbReference type="ARBA" id="ARBA00022448"/>
    </source>
</evidence>
<evidence type="ECO:0000313" key="9">
    <source>
        <dbReference type="EMBL" id="TLP40813.1"/>
    </source>
</evidence>
<dbReference type="PANTHER" id="PTHR45755">
    <property type="match status" value="1"/>
</dbReference>
<feature type="transmembrane region" description="Helical" evidence="7">
    <location>
        <begin position="214"/>
        <end position="231"/>
    </location>
</feature>
<feature type="transmembrane region" description="Helical" evidence="7">
    <location>
        <begin position="93"/>
        <end position="111"/>
    </location>
</feature>
<proteinExistence type="predicted"/>
<dbReference type="RefSeq" id="WP_138151215.1">
    <property type="nucleotide sequence ID" value="NZ_VANU01000001.1"/>
</dbReference>
<dbReference type="EMBL" id="VANU01000001">
    <property type="protein sequence ID" value="TLP40813.1"/>
    <property type="molecule type" value="Genomic_DNA"/>
</dbReference>
<dbReference type="InterPro" id="IPR027469">
    <property type="entry name" value="Cation_efflux_TMD_sf"/>
</dbReference>
<evidence type="ECO:0000259" key="8">
    <source>
        <dbReference type="Pfam" id="PF01545"/>
    </source>
</evidence>
<dbReference type="SUPFAM" id="SSF161111">
    <property type="entry name" value="Cation efflux protein transmembrane domain-like"/>
    <property type="match status" value="1"/>
</dbReference>
<dbReference type="GO" id="GO:0016020">
    <property type="term" value="C:membrane"/>
    <property type="evidence" value="ECO:0007669"/>
    <property type="project" value="UniProtKB-SubCell"/>
</dbReference>
<sequence>MNTLKTLKTNSPSHNFDSSNPIAKKNVFYATLLTFVTMLVEIFGGLYYNSMALLADGWHMSSHVLALGMAYLAYVMANKYANDFRFNFGTYKIEVLGGYTSAISLLAVAFFMAYHSVERIFNPVEIRYKEAIAIAILGLIVNLICAWLLKDDNHHHDHHHHDHHHHDHHHHDHHHDMNLKAAYLHVLADALTSILAIVALVCAMLWKVTWLDPVMGIVGSILVFIWAIGLIKQSAKILLDAEMDDPIVEEVIESINDIDKNIQINDLHIWKVGKGKYSCILSISVEENEININEIKKHLAKDKKLVHITIEQVI</sequence>
<dbReference type="Gene3D" id="1.20.1510.10">
    <property type="entry name" value="Cation efflux protein transmembrane domain"/>
    <property type="match status" value="1"/>
</dbReference>
<organism evidence="9 10">
    <name type="scientific">Arcobacter arenosus</name>
    <dbReference type="NCBI Taxonomy" id="2576037"/>
    <lineage>
        <taxon>Bacteria</taxon>
        <taxon>Pseudomonadati</taxon>
        <taxon>Campylobacterota</taxon>
        <taxon>Epsilonproteobacteria</taxon>
        <taxon>Campylobacterales</taxon>
        <taxon>Arcobacteraceae</taxon>
        <taxon>Arcobacter</taxon>
    </lineage>
</organism>
<dbReference type="NCBIfam" id="TIGR01297">
    <property type="entry name" value="CDF"/>
    <property type="match status" value="1"/>
</dbReference>
<dbReference type="GO" id="GO:0005385">
    <property type="term" value="F:zinc ion transmembrane transporter activity"/>
    <property type="evidence" value="ECO:0007669"/>
    <property type="project" value="InterPro"/>
</dbReference>
<evidence type="ECO:0000256" key="4">
    <source>
        <dbReference type="ARBA" id="ARBA00022989"/>
    </source>
</evidence>
<dbReference type="OrthoDB" id="9809646at2"/>
<dbReference type="InterPro" id="IPR002524">
    <property type="entry name" value="Cation_efflux"/>
</dbReference>
<evidence type="ECO:0000256" key="6">
    <source>
        <dbReference type="ARBA" id="ARBA00023136"/>
    </source>
</evidence>
<evidence type="ECO:0000256" key="3">
    <source>
        <dbReference type="ARBA" id="ARBA00022692"/>
    </source>
</evidence>
<dbReference type="NCBIfam" id="NF033827">
    <property type="entry name" value="CDF_efflux_DmeF"/>
    <property type="match status" value="1"/>
</dbReference>
<keyword evidence="4 7" id="KW-1133">Transmembrane helix</keyword>
<evidence type="ECO:0000313" key="10">
    <source>
        <dbReference type="Proteomes" id="UP000308901"/>
    </source>
</evidence>
<protein>
    <submittedName>
        <fullName evidence="9">CDF family Co(II)/Ni(II) efflux transporter DmeF</fullName>
    </submittedName>
</protein>
<keyword evidence="3 7" id="KW-0812">Transmembrane</keyword>
<accession>A0A5R8Y570</accession>
<dbReference type="InterPro" id="IPR058533">
    <property type="entry name" value="Cation_efflux_TM"/>
</dbReference>
<evidence type="ECO:0000256" key="1">
    <source>
        <dbReference type="ARBA" id="ARBA00004141"/>
    </source>
</evidence>
<keyword evidence="2" id="KW-0813">Transport</keyword>
<feature type="transmembrane region" description="Helical" evidence="7">
    <location>
        <begin position="186"/>
        <end position="208"/>
    </location>
</feature>
<dbReference type="Pfam" id="PF01545">
    <property type="entry name" value="Cation_efflux"/>
    <property type="match status" value="1"/>
</dbReference>
<evidence type="ECO:0000256" key="5">
    <source>
        <dbReference type="ARBA" id="ARBA00023065"/>
    </source>
</evidence>
<feature type="transmembrane region" description="Helical" evidence="7">
    <location>
        <begin position="27"/>
        <end position="48"/>
    </location>
</feature>
<dbReference type="PANTHER" id="PTHR45755:SF4">
    <property type="entry name" value="ZINC TRANSPORTER 7"/>
    <property type="match status" value="1"/>
</dbReference>
<keyword evidence="5" id="KW-0406">Ion transport</keyword>
<comment type="subcellular location">
    <subcellularLocation>
        <location evidence="1">Membrane</location>
        <topology evidence="1">Multi-pass membrane protein</topology>
    </subcellularLocation>
</comment>
<dbReference type="GO" id="GO:0006882">
    <property type="term" value="P:intracellular zinc ion homeostasis"/>
    <property type="evidence" value="ECO:0007669"/>
    <property type="project" value="InterPro"/>
</dbReference>
<feature type="transmembrane region" description="Helical" evidence="7">
    <location>
        <begin position="131"/>
        <end position="149"/>
    </location>
</feature>
<feature type="transmembrane region" description="Helical" evidence="7">
    <location>
        <begin position="60"/>
        <end position="81"/>
    </location>
</feature>